<feature type="DNA-binding region" description="Homeobox" evidence="4">
    <location>
        <begin position="132"/>
        <end position="194"/>
    </location>
</feature>
<dbReference type="OrthoDB" id="6418713at2759"/>
<evidence type="ECO:0000313" key="9">
    <source>
        <dbReference type="Proteomes" id="UP000008312"/>
    </source>
</evidence>
<evidence type="ECO:0000256" key="3">
    <source>
        <dbReference type="ARBA" id="ARBA00023242"/>
    </source>
</evidence>
<dbReference type="SUPFAM" id="SSF103481">
    <property type="entry name" value="Multidrug resistance efflux transporter EmrE"/>
    <property type="match status" value="1"/>
</dbReference>
<keyword evidence="1 4" id="KW-0238">DNA-binding</keyword>
<dbReference type="GO" id="GO:0005634">
    <property type="term" value="C:nucleus"/>
    <property type="evidence" value="ECO:0007669"/>
    <property type="project" value="UniProtKB-SubCell"/>
</dbReference>
<dbReference type="Pfam" id="PF03151">
    <property type="entry name" value="TPT"/>
    <property type="match status" value="1"/>
</dbReference>
<evidence type="ECO:0000256" key="4">
    <source>
        <dbReference type="PROSITE-ProRule" id="PRU00108"/>
    </source>
</evidence>
<dbReference type="EMBL" id="FN668650">
    <property type="protein sequence ID" value="CBK22611.2"/>
    <property type="molecule type" value="Genomic_DNA"/>
</dbReference>
<dbReference type="InterPro" id="IPR001356">
    <property type="entry name" value="HD"/>
</dbReference>
<keyword evidence="6" id="KW-0472">Membrane</keyword>
<name>D8M3Y8_BLAHO</name>
<protein>
    <recommendedName>
        <fullName evidence="7">Homeobox domain-containing protein</fullName>
    </recommendedName>
</protein>
<evidence type="ECO:0000256" key="2">
    <source>
        <dbReference type="ARBA" id="ARBA00023155"/>
    </source>
</evidence>
<dbReference type="PANTHER" id="PTHR11850">
    <property type="entry name" value="HOMEOBOX PROTEIN TRANSCRIPTION FACTORS"/>
    <property type="match status" value="1"/>
</dbReference>
<organism evidence="8">
    <name type="scientific">Blastocystis hominis</name>
    <dbReference type="NCBI Taxonomy" id="12968"/>
    <lineage>
        <taxon>Eukaryota</taxon>
        <taxon>Sar</taxon>
        <taxon>Stramenopiles</taxon>
        <taxon>Bigyra</taxon>
        <taxon>Opalozoa</taxon>
        <taxon>Opalinata</taxon>
        <taxon>Blastocystidae</taxon>
        <taxon>Blastocystis</taxon>
    </lineage>
</organism>
<dbReference type="InterPro" id="IPR008422">
    <property type="entry name" value="KN_HD"/>
</dbReference>
<dbReference type="GeneID" id="24922604"/>
<feature type="transmembrane region" description="Helical" evidence="6">
    <location>
        <begin position="374"/>
        <end position="392"/>
    </location>
</feature>
<dbReference type="SUPFAM" id="SSF46689">
    <property type="entry name" value="Homeodomain-like"/>
    <property type="match status" value="1"/>
</dbReference>
<dbReference type="PROSITE" id="PS50071">
    <property type="entry name" value="HOMEOBOX_2"/>
    <property type="match status" value="1"/>
</dbReference>
<comment type="subcellular location">
    <subcellularLocation>
        <location evidence="4">Nucleus</location>
    </subcellularLocation>
</comment>
<dbReference type="InterPro" id="IPR009057">
    <property type="entry name" value="Homeodomain-like_sf"/>
</dbReference>
<evidence type="ECO:0000259" key="7">
    <source>
        <dbReference type="PROSITE" id="PS50071"/>
    </source>
</evidence>
<feature type="transmembrane region" description="Helical" evidence="6">
    <location>
        <begin position="282"/>
        <end position="302"/>
    </location>
</feature>
<accession>D8M3Y8</accession>
<feature type="transmembrane region" description="Helical" evidence="6">
    <location>
        <begin position="322"/>
        <end position="344"/>
    </location>
</feature>
<dbReference type="Pfam" id="PF05920">
    <property type="entry name" value="Homeobox_KN"/>
    <property type="match status" value="1"/>
</dbReference>
<feature type="transmembrane region" description="Helical" evidence="6">
    <location>
        <begin position="197"/>
        <end position="220"/>
    </location>
</feature>
<feature type="compositionally biased region" description="Low complexity" evidence="5">
    <location>
        <begin position="110"/>
        <end position="125"/>
    </location>
</feature>
<dbReference type="Proteomes" id="UP000008312">
    <property type="component" value="Unassembled WGS sequence"/>
</dbReference>
<keyword evidence="6" id="KW-0812">Transmembrane</keyword>
<dbReference type="InterPro" id="IPR037185">
    <property type="entry name" value="EmrE-like"/>
</dbReference>
<dbReference type="GO" id="GO:0006355">
    <property type="term" value="P:regulation of DNA-templated transcription"/>
    <property type="evidence" value="ECO:0007669"/>
    <property type="project" value="InterPro"/>
</dbReference>
<keyword evidence="3 4" id="KW-0539">Nucleus</keyword>
<dbReference type="AlphaFoldDB" id="D8M3Y8"/>
<feature type="region of interest" description="Disordered" evidence="5">
    <location>
        <begin position="110"/>
        <end position="136"/>
    </location>
</feature>
<keyword evidence="9" id="KW-1185">Reference proteome</keyword>
<dbReference type="CDD" id="cd00086">
    <property type="entry name" value="homeodomain"/>
    <property type="match status" value="1"/>
</dbReference>
<feature type="transmembrane region" description="Helical" evidence="6">
    <location>
        <begin position="248"/>
        <end position="270"/>
    </location>
</feature>
<dbReference type="Gene3D" id="1.10.10.60">
    <property type="entry name" value="Homeodomain-like"/>
    <property type="match status" value="1"/>
</dbReference>
<evidence type="ECO:0000256" key="6">
    <source>
        <dbReference type="SAM" id="Phobius"/>
    </source>
</evidence>
<evidence type="ECO:0000256" key="1">
    <source>
        <dbReference type="ARBA" id="ARBA00023125"/>
    </source>
</evidence>
<dbReference type="GO" id="GO:0003677">
    <property type="term" value="F:DNA binding"/>
    <property type="evidence" value="ECO:0007669"/>
    <property type="project" value="UniProtKB-UniRule"/>
</dbReference>
<gene>
    <name evidence="8" type="ORF">GSBLH_T00006480001</name>
</gene>
<feature type="transmembrane region" description="Helical" evidence="6">
    <location>
        <begin position="351"/>
        <end position="368"/>
    </location>
</feature>
<evidence type="ECO:0000256" key="5">
    <source>
        <dbReference type="SAM" id="MobiDB-lite"/>
    </source>
</evidence>
<keyword evidence="2 4" id="KW-0371">Homeobox</keyword>
<dbReference type="InterPro" id="IPR050224">
    <property type="entry name" value="TALE_homeobox"/>
</dbReference>
<sequence length="406" mass="47274">MLRKEFALLFPHAIIADSRDGKHTIDDFQLVVSQGLQQLSETPKEYAYINSMVLNQFSRVEQLEKEFLVNEADTLLFETREDAEELLRIVSLDVKKAILDTALETIYSLPSTSDQDTTDSNSPSDYSPTSKPRRRRPNLPIYAKDILSCWFREHVDHPYPTQAEKIELSERTGLNLQKVDNWFINERSRKWRSYRRNMFVCSHTIVIFDYGYFACFQMRFYGSDYDINSDDDVNVKYTYDSKKKKKKWLLVIETILSVTLWYSFSILATVINKRLLNTGNAVFPLTLTFAHVLISFLNMGIFHRSELFFYLGRANLWKTVRYLYPLSLAMMCAKFLTYTSYGLIPVSLTHTVKALQPFFNVLLVFVWTRESVDSSTFLSLIPIVFGVIYASVNEIECFLGMRLTIL</sequence>
<dbReference type="InParanoid" id="D8M3Y8"/>
<dbReference type="InterPro" id="IPR004853">
    <property type="entry name" value="Sugar_P_trans_dom"/>
</dbReference>
<reference evidence="8" key="1">
    <citation type="submission" date="2010-02" db="EMBL/GenBank/DDBJ databases">
        <title>Sequencing and annotation of the Blastocystis hominis genome.</title>
        <authorList>
            <person name="Wincker P."/>
        </authorList>
    </citation>
    <scope>NUCLEOTIDE SEQUENCE</scope>
    <source>
        <strain evidence="8">Singapore isolate B</strain>
    </source>
</reference>
<proteinExistence type="predicted"/>
<dbReference type="SMART" id="SM00389">
    <property type="entry name" value="HOX"/>
    <property type="match status" value="1"/>
</dbReference>
<evidence type="ECO:0000313" key="8">
    <source>
        <dbReference type="EMBL" id="CBK22611.2"/>
    </source>
</evidence>
<feature type="domain" description="Homeobox" evidence="7">
    <location>
        <begin position="130"/>
        <end position="193"/>
    </location>
</feature>
<dbReference type="RefSeq" id="XP_012896659.1">
    <property type="nucleotide sequence ID" value="XM_013041205.1"/>
</dbReference>
<keyword evidence="6" id="KW-1133">Transmembrane helix</keyword>